<evidence type="ECO:0000313" key="1">
    <source>
        <dbReference type="EMBL" id="KAE8077553.1"/>
    </source>
</evidence>
<sequence length="124" mass="14133">MATGFEKFGVRKNNALLVQEEIQALFVLSCIPTSANRSIATWSSFLMNGIGSDISSSGQKRENAETFLVQFKGHVELPLSRTFEDLLSEDERETWYKILPRHGQNNLIWAVFFQMQPYCIVGEK</sequence>
<protein>
    <submittedName>
        <fullName evidence="1">Uncharacterized protein</fullName>
    </submittedName>
</protein>
<evidence type="ECO:0000313" key="2">
    <source>
        <dbReference type="Proteomes" id="UP000327013"/>
    </source>
</evidence>
<dbReference type="Proteomes" id="UP000327013">
    <property type="component" value="Chromosome 6"/>
</dbReference>
<dbReference type="EMBL" id="CM017326">
    <property type="protein sequence ID" value="KAE8077553.1"/>
    <property type="molecule type" value="Genomic_DNA"/>
</dbReference>
<organism evidence="1 2">
    <name type="scientific">Carpinus fangiana</name>
    <dbReference type="NCBI Taxonomy" id="176857"/>
    <lineage>
        <taxon>Eukaryota</taxon>
        <taxon>Viridiplantae</taxon>
        <taxon>Streptophyta</taxon>
        <taxon>Embryophyta</taxon>
        <taxon>Tracheophyta</taxon>
        <taxon>Spermatophyta</taxon>
        <taxon>Magnoliopsida</taxon>
        <taxon>eudicotyledons</taxon>
        <taxon>Gunneridae</taxon>
        <taxon>Pentapetalae</taxon>
        <taxon>rosids</taxon>
        <taxon>fabids</taxon>
        <taxon>Fagales</taxon>
        <taxon>Betulaceae</taxon>
        <taxon>Carpinus</taxon>
    </lineage>
</organism>
<proteinExistence type="predicted"/>
<reference evidence="1 2" key="1">
    <citation type="submission" date="2019-06" db="EMBL/GenBank/DDBJ databases">
        <title>A chromosomal-level reference genome of Carpinus fangiana (Coryloideae, Betulaceae).</title>
        <authorList>
            <person name="Yang X."/>
            <person name="Wang Z."/>
            <person name="Zhang L."/>
            <person name="Hao G."/>
            <person name="Liu J."/>
            <person name="Yang Y."/>
        </authorList>
    </citation>
    <scope>NUCLEOTIDE SEQUENCE [LARGE SCALE GENOMIC DNA]</scope>
    <source>
        <strain evidence="1">Cfa_2016G</strain>
        <tissue evidence="1">Leaf</tissue>
    </source>
</reference>
<keyword evidence="2" id="KW-1185">Reference proteome</keyword>
<gene>
    <name evidence="1" type="ORF">FH972_016109</name>
</gene>
<accession>A0A5N6REV9</accession>
<dbReference type="AlphaFoldDB" id="A0A5N6REV9"/>
<name>A0A5N6REV9_9ROSI</name>